<dbReference type="InterPro" id="IPR027444">
    <property type="entry name" value="H-NS_C_dom"/>
</dbReference>
<evidence type="ECO:0000256" key="2">
    <source>
        <dbReference type="ARBA" id="ARBA00010610"/>
    </source>
</evidence>
<proteinExistence type="inferred from homology"/>
<dbReference type="SMART" id="SM00528">
    <property type="entry name" value="HNS"/>
    <property type="match status" value="1"/>
</dbReference>
<keyword evidence="4 6" id="KW-0238">DNA-binding</keyword>
<name>A0A103E0M7_9BURK</name>
<organism evidence="6 7">
    <name type="scientific">Burkholderia singularis</name>
    <dbReference type="NCBI Taxonomy" id="1503053"/>
    <lineage>
        <taxon>Bacteria</taxon>
        <taxon>Pseudomonadati</taxon>
        <taxon>Pseudomonadota</taxon>
        <taxon>Betaproteobacteria</taxon>
        <taxon>Burkholderiales</taxon>
        <taxon>Burkholderiaceae</taxon>
        <taxon>Burkholderia</taxon>
        <taxon>pseudomallei group</taxon>
    </lineage>
</organism>
<sequence>MRREEASVVIAKLRAAVLEFGITPDDIFGARAKQVRRSQRSPVAQKYRDPLSGATWSGRGRAPRWIAGRNRDDFLITGAQ</sequence>
<dbReference type="Gene3D" id="4.10.430.30">
    <property type="match status" value="1"/>
</dbReference>
<evidence type="ECO:0000259" key="5">
    <source>
        <dbReference type="SMART" id="SM00528"/>
    </source>
</evidence>
<dbReference type="Pfam" id="PF00816">
    <property type="entry name" value="Histone_HNS"/>
    <property type="match status" value="1"/>
</dbReference>
<dbReference type="RefSeq" id="WP_059518660.1">
    <property type="nucleotide sequence ID" value="NZ_LOWA01000036.1"/>
</dbReference>
<keyword evidence="3" id="KW-0963">Cytoplasm</keyword>
<evidence type="ECO:0000313" key="7">
    <source>
        <dbReference type="Proteomes" id="UP000062788"/>
    </source>
</evidence>
<dbReference type="EMBL" id="LOWA01000036">
    <property type="protein sequence ID" value="KVE26165.1"/>
    <property type="molecule type" value="Genomic_DNA"/>
</dbReference>
<accession>A0A103E0M7</accession>
<dbReference type="PANTHER" id="PTHR38097:SF2">
    <property type="entry name" value="DNA-BINDING PROTEIN STPA"/>
    <property type="match status" value="1"/>
</dbReference>
<dbReference type="AlphaFoldDB" id="A0A103E0M7"/>
<evidence type="ECO:0000256" key="3">
    <source>
        <dbReference type="ARBA" id="ARBA00022490"/>
    </source>
</evidence>
<evidence type="ECO:0000256" key="1">
    <source>
        <dbReference type="ARBA" id="ARBA00004453"/>
    </source>
</evidence>
<keyword evidence="7" id="KW-1185">Reference proteome</keyword>
<evidence type="ECO:0000256" key="4">
    <source>
        <dbReference type="ARBA" id="ARBA00023125"/>
    </source>
</evidence>
<dbReference type="SUPFAM" id="SSF81273">
    <property type="entry name" value="H-NS histone-like proteins"/>
    <property type="match status" value="1"/>
</dbReference>
<protein>
    <submittedName>
        <fullName evidence="6">DNA-binding protein</fullName>
    </submittedName>
</protein>
<comment type="subcellular location">
    <subcellularLocation>
        <location evidence="1">Cytoplasm</location>
        <location evidence="1">Nucleoid</location>
    </subcellularLocation>
</comment>
<dbReference type="Proteomes" id="UP000062788">
    <property type="component" value="Unassembled WGS sequence"/>
</dbReference>
<feature type="domain" description="DNA-binding protein H-NS-like C-terminal" evidence="5">
    <location>
        <begin position="37"/>
        <end position="76"/>
    </location>
</feature>
<comment type="caution">
    <text evidence="6">The sequence shown here is derived from an EMBL/GenBank/DDBJ whole genome shotgun (WGS) entry which is preliminary data.</text>
</comment>
<dbReference type="PANTHER" id="PTHR38097">
    <property type="match status" value="1"/>
</dbReference>
<dbReference type="GO" id="GO:0003677">
    <property type="term" value="F:DNA binding"/>
    <property type="evidence" value="ECO:0007669"/>
    <property type="project" value="UniProtKB-KW"/>
</dbReference>
<evidence type="ECO:0000313" key="6">
    <source>
        <dbReference type="EMBL" id="KVE26165.1"/>
    </source>
</evidence>
<comment type="similarity">
    <text evidence="2">Belongs to the histone-like protein H-NS family.</text>
</comment>
<gene>
    <name evidence="6" type="ORF">WS67_17255</name>
</gene>
<reference evidence="6 7" key="1">
    <citation type="submission" date="2015-11" db="EMBL/GenBank/DDBJ databases">
        <title>Expanding the genomic diversity of Burkholderia species for the development of highly accurate diagnostics.</title>
        <authorList>
            <person name="Sahl J."/>
            <person name="Keim P."/>
            <person name="Wagner D."/>
        </authorList>
    </citation>
    <scope>NUCLEOTIDE SEQUENCE [LARGE SCALE GENOMIC DNA]</scope>
    <source>
        <strain evidence="6 7">TSV85</strain>
    </source>
</reference>
<dbReference type="GO" id="GO:0009295">
    <property type="term" value="C:nucleoid"/>
    <property type="evidence" value="ECO:0007669"/>
    <property type="project" value="UniProtKB-SubCell"/>
</dbReference>